<gene>
    <name evidence="3" type="ORF">CWC46_12890</name>
    <name evidence="4" type="ORF">CWC46_12920</name>
    <name evidence="5" type="ORF">Ser39006_012895</name>
    <name evidence="6" type="ORF">Ser39006_012925</name>
</gene>
<accession>A0A2I5T7T6</accession>
<feature type="region of interest" description="Disordered" evidence="1">
    <location>
        <begin position="1"/>
        <end position="37"/>
    </location>
</feature>
<evidence type="ECO:0000313" key="8">
    <source>
        <dbReference type="Proteomes" id="UP000233778"/>
    </source>
</evidence>
<dbReference type="Proteomes" id="UP000233778">
    <property type="component" value="Chromosome"/>
</dbReference>
<dbReference type="RefSeq" id="WP_021016156.1">
    <property type="nucleotide sequence ID" value="NZ_CP025084.1"/>
</dbReference>
<dbReference type="Proteomes" id="UP000017700">
    <property type="component" value="Chromosome"/>
</dbReference>
<keyword evidence="7" id="KW-1185">Reference proteome</keyword>
<organism evidence="5 7">
    <name type="scientific">Serratia sp. (strain ATCC 39006)</name>
    <name type="common">Prodigiosinella confusarubida</name>
    <dbReference type="NCBI Taxonomy" id="104623"/>
    <lineage>
        <taxon>Bacteria</taxon>
        <taxon>Pseudomonadati</taxon>
        <taxon>Pseudomonadota</taxon>
        <taxon>Gammaproteobacteria</taxon>
        <taxon>Enterobacterales</taxon>
        <taxon>Pectobacteriaceae</taxon>
        <taxon>Prodigiosinella</taxon>
    </lineage>
</organism>
<evidence type="ECO:0000313" key="5">
    <source>
        <dbReference type="EMBL" id="AUH04948.1"/>
    </source>
</evidence>
<dbReference type="KEGG" id="sera:Ser39006_012925"/>
<dbReference type="STRING" id="104623.Ser39006_02893"/>
<dbReference type="KEGG" id="serq:CWC46_12920"/>
<feature type="domain" description="Toxin SymE-like" evidence="2">
    <location>
        <begin position="19"/>
        <end position="70"/>
    </location>
</feature>
<dbReference type="InterPro" id="IPR014944">
    <property type="entry name" value="Toxin_SymE-like"/>
</dbReference>
<dbReference type="GO" id="GO:0003723">
    <property type="term" value="F:RNA binding"/>
    <property type="evidence" value="ECO:0007669"/>
    <property type="project" value="InterPro"/>
</dbReference>
<dbReference type="EMBL" id="CP025084">
    <property type="protein sequence ID" value="AUH04952.1"/>
    <property type="molecule type" value="Genomic_DNA"/>
</dbReference>
<protein>
    <submittedName>
        <fullName evidence="5">Type I toxin-antitoxin system SymE family toxin</fullName>
    </submittedName>
</protein>
<dbReference type="EMBL" id="CP025084">
    <property type="protein sequence ID" value="AUH04948.1"/>
    <property type="molecule type" value="Genomic_DNA"/>
</dbReference>
<evidence type="ECO:0000259" key="2">
    <source>
        <dbReference type="Pfam" id="PF08845"/>
    </source>
</evidence>
<reference evidence="3 8" key="3">
    <citation type="submission" date="2017-11" db="EMBL/GenBank/DDBJ databases">
        <title>Complete genome sequence of Serratia sp. ATCC 39006 LacA.</title>
        <authorList>
            <person name="Hampton H.G."/>
            <person name="Jackson S.A."/>
            <person name="Jauregui R."/>
            <person name="Poulter G.T.M."/>
            <person name="Salmond G.P.C."/>
            <person name="Fineran P.C."/>
        </authorList>
    </citation>
    <scope>NUCLEOTIDE SEQUENCE [LARGE SCALE GENOMIC DNA]</scope>
    <source>
        <strain evidence="3 8">ATCC 39006</strain>
    </source>
</reference>
<dbReference type="KEGG" id="sera:Ser39006_012895"/>
<feature type="compositionally biased region" description="Basic and acidic residues" evidence="1">
    <location>
        <begin position="1"/>
        <end position="20"/>
    </location>
</feature>
<reference evidence="5" key="2">
    <citation type="submission" date="2013-09" db="EMBL/GenBank/DDBJ databases">
        <authorList>
            <person name="Wang G."/>
            <person name="Yang Y."/>
            <person name="Su Y."/>
        </authorList>
    </citation>
    <scope>NUCLEOTIDE SEQUENCE</scope>
    <source>
        <strain evidence="5">ATCC 39006</strain>
    </source>
</reference>
<reference evidence="5 7" key="1">
    <citation type="journal article" date="2013" name="Genome Announc.">
        <title>Draft genome sequence of Serratia sp. strain ATCC 39006, a model bacterium for analysis of the biosynthesis and regulation of prodigiosin, a carbapenem, and gas vesicles.</title>
        <authorList>
            <person name="Fineran P.C."/>
            <person name="Iglesias Cans M.C."/>
            <person name="Ramsay J.P."/>
            <person name="Wilf N.M."/>
            <person name="Cossyleon D."/>
            <person name="McNeil M.B."/>
            <person name="Williamson N.R."/>
            <person name="Monson R.E."/>
            <person name="Becher S.A."/>
            <person name="Stanton J.A."/>
            <person name="Brugger K."/>
            <person name="Brown S.D."/>
            <person name="Salmond G.P."/>
        </authorList>
    </citation>
    <scope>NUCLEOTIDE SEQUENCE [LARGE SCALE GENOMIC DNA]</scope>
    <source>
        <strain evidence="5">ATCC 39006</strain>
        <strain evidence="7">ATCC 39006 / SC 11482</strain>
    </source>
</reference>
<dbReference type="KEGG" id="serq:CWC46_12890"/>
<evidence type="ECO:0000313" key="7">
    <source>
        <dbReference type="Proteomes" id="UP000017700"/>
    </source>
</evidence>
<dbReference type="GO" id="GO:0016788">
    <property type="term" value="F:hydrolase activity, acting on ester bonds"/>
    <property type="evidence" value="ECO:0007669"/>
    <property type="project" value="InterPro"/>
</dbReference>
<name>A0A2I5T7T6_SERS3</name>
<sequence>MAGRDSKSEPRVTEVKEPQRHYTVGYAPNGMKGNPPPQLTLKGRWLEDLGFNTGQPVIVTVERGRLVIEAELRV</sequence>
<dbReference type="AlphaFoldDB" id="A0A2I5T7T6"/>
<evidence type="ECO:0000313" key="4">
    <source>
        <dbReference type="EMBL" id="AUH00631.1"/>
    </source>
</evidence>
<evidence type="ECO:0000256" key="1">
    <source>
        <dbReference type="SAM" id="MobiDB-lite"/>
    </source>
</evidence>
<evidence type="ECO:0000313" key="6">
    <source>
        <dbReference type="EMBL" id="AUH04952.1"/>
    </source>
</evidence>
<evidence type="ECO:0000313" key="3">
    <source>
        <dbReference type="EMBL" id="AUH00627.1"/>
    </source>
</evidence>
<dbReference type="GO" id="GO:0016070">
    <property type="term" value="P:RNA metabolic process"/>
    <property type="evidence" value="ECO:0007669"/>
    <property type="project" value="InterPro"/>
</dbReference>
<dbReference type="EMBL" id="CP025085">
    <property type="protein sequence ID" value="AUH00627.1"/>
    <property type="molecule type" value="Genomic_DNA"/>
</dbReference>
<reference evidence="5" key="4">
    <citation type="submission" date="2017-11" db="EMBL/GenBank/DDBJ databases">
        <title>Complete genome sequence of Serratia sp. ATCC 39006.</title>
        <authorList>
            <person name="Hampton H.G."/>
            <person name="Jackson S.A."/>
            <person name="Jauregui R."/>
            <person name="Poulter G.T.M."/>
            <person name="Salmond G.P.C."/>
            <person name="Fineran P.C."/>
        </authorList>
    </citation>
    <scope>NUCLEOTIDE SEQUENCE</scope>
    <source>
        <strain evidence="5">ATCC 39006</strain>
    </source>
</reference>
<dbReference type="Pfam" id="PF08845">
    <property type="entry name" value="SymE_toxin"/>
    <property type="match status" value="1"/>
</dbReference>
<proteinExistence type="predicted"/>
<dbReference type="EMBL" id="CP025085">
    <property type="protein sequence ID" value="AUH00631.1"/>
    <property type="molecule type" value="Genomic_DNA"/>
</dbReference>
<dbReference type="OrthoDB" id="6053337at2"/>
<dbReference type="GO" id="GO:0005737">
    <property type="term" value="C:cytoplasm"/>
    <property type="evidence" value="ECO:0007669"/>
    <property type="project" value="InterPro"/>
</dbReference>